<evidence type="ECO:0000313" key="2">
    <source>
        <dbReference type="EMBL" id="KTD65683.1"/>
    </source>
</evidence>
<evidence type="ECO:0000313" key="3">
    <source>
        <dbReference type="Proteomes" id="UP000054877"/>
    </source>
</evidence>
<proteinExistence type="predicted"/>
<gene>
    <name evidence="2" type="ORF">Lspi_0395</name>
</gene>
<accession>A0A0W0Z9S2</accession>
<keyword evidence="3" id="KW-1185">Reference proteome</keyword>
<dbReference type="Proteomes" id="UP000054877">
    <property type="component" value="Unassembled WGS sequence"/>
</dbReference>
<protein>
    <recommendedName>
        <fullName evidence="4">DUF2802 domain-containing protein</fullName>
    </recommendedName>
</protein>
<organism evidence="2 3">
    <name type="scientific">Legionella spiritensis</name>
    <dbReference type="NCBI Taxonomy" id="452"/>
    <lineage>
        <taxon>Bacteria</taxon>
        <taxon>Pseudomonadati</taxon>
        <taxon>Pseudomonadota</taxon>
        <taxon>Gammaproteobacteria</taxon>
        <taxon>Legionellales</taxon>
        <taxon>Legionellaceae</taxon>
        <taxon>Legionella</taxon>
    </lineage>
</organism>
<dbReference type="PATRIC" id="fig|452.5.peg.432"/>
<feature type="coiled-coil region" evidence="1">
    <location>
        <begin position="26"/>
        <end position="81"/>
    </location>
</feature>
<name>A0A0W0Z9S2_LEGSP</name>
<dbReference type="EMBL" id="LNYX01000005">
    <property type="protein sequence ID" value="KTD65683.1"/>
    <property type="molecule type" value="Genomic_DNA"/>
</dbReference>
<comment type="caution">
    <text evidence="2">The sequence shown here is derived from an EMBL/GenBank/DDBJ whole genome shotgun (WGS) entry which is preliminary data.</text>
</comment>
<dbReference type="RefSeq" id="WP_058482338.1">
    <property type="nucleotide sequence ID" value="NZ_CAAAII010000003.1"/>
</dbReference>
<dbReference type="AlphaFoldDB" id="A0A0W0Z9S2"/>
<dbReference type="Pfam" id="PF10975">
    <property type="entry name" value="DUF2802"/>
    <property type="match status" value="1"/>
</dbReference>
<dbReference type="InterPro" id="IPR021244">
    <property type="entry name" value="DUF2802"/>
</dbReference>
<sequence length="134" mass="14902">MIIAVSVGVLITVVLSYRIYKLHKKLTNAMQKIAELDKLLGQHQLEQSAVVNADLVFARQLADINRQLISMDNQLQSLETKRHNDGGYQHALRILEMGGNKEEIVDSCHLSNAEAELLVNLHAYRSAIKTGAPS</sequence>
<keyword evidence="1" id="KW-0175">Coiled coil</keyword>
<reference evidence="2 3" key="1">
    <citation type="submission" date="2015-11" db="EMBL/GenBank/DDBJ databases">
        <title>Genomic analysis of 38 Legionella species identifies large and diverse effector repertoires.</title>
        <authorList>
            <person name="Burstein D."/>
            <person name="Amaro F."/>
            <person name="Zusman T."/>
            <person name="Lifshitz Z."/>
            <person name="Cohen O."/>
            <person name="Gilbert J.A."/>
            <person name="Pupko T."/>
            <person name="Shuman H.A."/>
            <person name="Segal G."/>
        </authorList>
    </citation>
    <scope>NUCLEOTIDE SEQUENCE [LARGE SCALE GENOMIC DNA]</scope>
    <source>
        <strain evidence="2 3">Mt.St.Helens-9</strain>
    </source>
</reference>
<evidence type="ECO:0000256" key="1">
    <source>
        <dbReference type="SAM" id="Coils"/>
    </source>
</evidence>
<dbReference type="STRING" id="452.Lspi_0395"/>
<dbReference type="OrthoDB" id="5652296at2"/>
<evidence type="ECO:0008006" key="4">
    <source>
        <dbReference type="Google" id="ProtNLM"/>
    </source>
</evidence>